<dbReference type="Pfam" id="PF17769">
    <property type="entry name" value="PurK_C"/>
    <property type="match status" value="1"/>
</dbReference>
<dbReference type="GO" id="GO:0005524">
    <property type="term" value="F:ATP binding"/>
    <property type="evidence" value="ECO:0007669"/>
    <property type="project" value="UniProtKB-UniRule"/>
</dbReference>
<dbReference type="EMBL" id="LAYC01000003">
    <property type="protein sequence ID" value="KYK56041.1"/>
    <property type="molecule type" value="Genomic_DNA"/>
</dbReference>
<dbReference type="PANTHER" id="PTHR11609">
    <property type="entry name" value="PURINE BIOSYNTHESIS PROTEIN 6/7, PUR6/7"/>
    <property type="match status" value="1"/>
</dbReference>
<dbReference type="NCBIfam" id="TIGR01161">
    <property type="entry name" value="purK"/>
    <property type="match status" value="1"/>
</dbReference>
<dbReference type="InterPro" id="IPR013815">
    <property type="entry name" value="ATP_grasp_subdomain_1"/>
</dbReference>
<evidence type="ECO:0000313" key="7">
    <source>
        <dbReference type="EMBL" id="KYK56041.1"/>
    </source>
</evidence>
<dbReference type="InParanoid" id="A0A151GG68"/>
<organism evidence="7 8">
    <name type="scientific">Drechmeria coniospora</name>
    <name type="common">Nematophagous fungus</name>
    <name type="synonym">Meria coniospora</name>
    <dbReference type="NCBI Taxonomy" id="98403"/>
    <lineage>
        <taxon>Eukaryota</taxon>
        <taxon>Fungi</taxon>
        <taxon>Dikarya</taxon>
        <taxon>Ascomycota</taxon>
        <taxon>Pezizomycotina</taxon>
        <taxon>Sordariomycetes</taxon>
        <taxon>Hypocreomycetidae</taxon>
        <taxon>Hypocreales</taxon>
        <taxon>Ophiocordycipitaceae</taxon>
        <taxon>Drechmeria</taxon>
    </lineage>
</organism>
<comment type="pathway">
    <text evidence="4">Purine metabolism.</text>
</comment>
<evidence type="ECO:0000259" key="6">
    <source>
        <dbReference type="PROSITE" id="PS50975"/>
    </source>
</evidence>
<keyword evidence="8" id="KW-1185">Reference proteome</keyword>
<dbReference type="OrthoDB" id="15425at2759"/>
<dbReference type="PROSITE" id="PS50975">
    <property type="entry name" value="ATP_GRASP"/>
    <property type="match status" value="1"/>
</dbReference>
<dbReference type="InterPro" id="IPR003135">
    <property type="entry name" value="ATP-grasp_carboxylate-amine"/>
</dbReference>
<gene>
    <name evidence="7" type="ORF">DCS_08007</name>
</gene>
<dbReference type="InterPro" id="IPR005875">
    <property type="entry name" value="PurK"/>
</dbReference>
<proteinExistence type="inferred from homology"/>
<evidence type="ECO:0000256" key="2">
    <source>
        <dbReference type="ARBA" id="ARBA00022755"/>
    </source>
</evidence>
<dbReference type="Gene3D" id="3.40.50.20">
    <property type="match status" value="1"/>
</dbReference>
<evidence type="ECO:0000256" key="4">
    <source>
        <dbReference type="ARBA" id="ARBA00025704"/>
    </source>
</evidence>
<dbReference type="STRING" id="98403.A0A151GG68"/>
<dbReference type="GeneID" id="63720650"/>
<dbReference type="InterPro" id="IPR011054">
    <property type="entry name" value="Rudment_hybrid_motif"/>
</dbReference>
<dbReference type="SUPFAM" id="SSF52440">
    <property type="entry name" value="PreATP-grasp domain"/>
    <property type="match status" value="1"/>
</dbReference>
<dbReference type="FunCoup" id="A0A151GG68">
    <property type="interactions" value="160"/>
</dbReference>
<evidence type="ECO:0000256" key="5">
    <source>
        <dbReference type="PROSITE-ProRule" id="PRU00409"/>
    </source>
</evidence>
<accession>A0A151GG68</accession>
<sequence length="423" mass="46497">MGKTPVIGLLGGGQLGRMLCEAGGPLGYEIAVLDEEGCPAKQINANERHVSGSFTDAAKVRELAARCDVLTVEIEHVNTEVLEEIATKGVRTASGELRKVPVHPSWRTLRLVQDKLEQKEHFKARDVRIAEQMALSGGERLVDSLTEASEKLGFPFMVKARKGSYDGRGNFKVRGPEDFGPAVEALGKLPLYAEKWVPFVMELAVMVIRTEDDEGNCTGIYSYPTVETTHVDDVCKMVFMPPRNVDASVCAKAQKLAEEAIKSLWGRGVFAVEMFLLQDGTVAVNEVAPRPHNSGHYTIEAVPYMSQYKAQLRAVLDTIPNTMKLTPRASQSIMLNILGGAAADSHAKLVKLTETEYMENTDTYLHLYGKASKPGRKIGHITFTTPSSNVDLEKTIAPFVDEVDAIRQRRLAVSSEQMRPVAR</sequence>
<dbReference type="GO" id="GO:0006189">
    <property type="term" value="P:'de novo' IMP biosynthetic process"/>
    <property type="evidence" value="ECO:0007669"/>
    <property type="project" value="InterPro"/>
</dbReference>
<comment type="caution">
    <text evidence="7">The sequence shown here is derived from an EMBL/GenBank/DDBJ whole genome shotgun (WGS) entry which is preliminary data.</text>
</comment>
<keyword evidence="3 5" id="KW-0067">ATP-binding</keyword>
<dbReference type="Pfam" id="PF22660">
    <property type="entry name" value="RS_preATP-grasp-like"/>
    <property type="match status" value="1"/>
</dbReference>
<evidence type="ECO:0000256" key="1">
    <source>
        <dbReference type="ARBA" id="ARBA00022741"/>
    </source>
</evidence>
<dbReference type="HAMAP" id="MF_01928">
    <property type="entry name" value="PurK"/>
    <property type="match status" value="1"/>
</dbReference>
<dbReference type="GO" id="GO:0046872">
    <property type="term" value="F:metal ion binding"/>
    <property type="evidence" value="ECO:0007669"/>
    <property type="project" value="InterPro"/>
</dbReference>
<reference evidence="7 8" key="1">
    <citation type="journal article" date="2016" name="Sci. Rep.">
        <title>Insights into Adaptations to a Near-Obligate Nematode Endoparasitic Lifestyle from the Finished Genome of Drechmeria coniospora.</title>
        <authorList>
            <person name="Zhang L."/>
            <person name="Zhou Z."/>
            <person name="Guo Q."/>
            <person name="Fokkens L."/>
            <person name="Miskei M."/>
            <person name="Pocsi I."/>
            <person name="Zhang W."/>
            <person name="Chen M."/>
            <person name="Wang L."/>
            <person name="Sun Y."/>
            <person name="Donzelli B.G."/>
            <person name="Gibson D.M."/>
            <person name="Nelson D.R."/>
            <person name="Luo J.G."/>
            <person name="Rep M."/>
            <person name="Liu H."/>
            <person name="Yang S."/>
            <person name="Wang J."/>
            <person name="Krasnoff S.B."/>
            <person name="Xu Y."/>
            <person name="Molnar I."/>
            <person name="Lin M."/>
        </authorList>
    </citation>
    <scope>NUCLEOTIDE SEQUENCE [LARGE SCALE GENOMIC DNA]</scope>
    <source>
        <strain evidence="7 8">ARSEF 6962</strain>
    </source>
</reference>
<dbReference type="Proteomes" id="UP000076580">
    <property type="component" value="Chromosome 03"/>
</dbReference>
<dbReference type="AlphaFoldDB" id="A0A151GG68"/>
<dbReference type="Gene3D" id="3.30.470.20">
    <property type="entry name" value="ATP-grasp fold, B domain"/>
    <property type="match status" value="1"/>
</dbReference>
<dbReference type="InterPro" id="IPR054350">
    <property type="entry name" value="PurT/PurK_preATP-grasp"/>
</dbReference>
<dbReference type="Pfam" id="PF02222">
    <property type="entry name" value="ATP-grasp"/>
    <property type="match status" value="1"/>
</dbReference>
<evidence type="ECO:0000313" key="8">
    <source>
        <dbReference type="Proteomes" id="UP000076580"/>
    </source>
</evidence>
<dbReference type="RefSeq" id="XP_040655393.1">
    <property type="nucleotide sequence ID" value="XM_040805289.1"/>
</dbReference>
<keyword evidence="1 5" id="KW-0547">Nucleotide-binding</keyword>
<dbReference type="InterPro" id="IPR011761">
    <property type="entry name" value="ATP-grasp"/>
</dbReference>
<dbReference type="SUPFAM" id="SSF56059">
    <property type="entry name" value="Glutathione synthetase ATP-binding domain-like"/>
    <property type="match status" value="1"/>
</dbReference>
<dbReference type="SUPFAM" id="SSF51246">
    <property type="entry name" value="Rudiment single hybrid motif"/>
    <property type="match status" value="1"/>
</dbReference>
<dbReference type="PANTHER" id="PTHR11609:SF5">
    <property type="entry name" value="PHOSPHORIBOSYLAMINOIMIDAZOLE CARBOXYLASE"/>
    <property type="match status" value="1"/>
</dbReference>
<dbReference type="InterPro" id="IPR040686">
    <property type="entry name" value="PurK_C"/>
</dbReference>
<keyword evidence="2" id="KW-0658">Purine biosynthesis</keyword>
<dbReference type="Gene3D" id="3.30.1490.20">
    <property type="entry name" value="ATP-grasp fold, A domain"/>
    <property type="match status" value="1"/>
</dbReference>
<feature type="domain" description="ATP-grasp" evidence="6">
    <location>
        <begin position="119"/>
        <end position="316"/>
    </location>
</feature>
<name>A0A151GG68_DRECN</name>
<protein>
    <recommendedName>
        <fullName evidence="6">ATP-grasp domain-containing protein</fullName>
    </recommendedName>
</protein>
<evidence type="ECO:0000256" key="3">
    <source>
        <dbReference type="ARBA" id="ARBA00022840"/>
    </source>
</evidence>
<dbReference type="GO" id="GO:0004638">
    <property type="term" value="F:phosphoribosylaminoimidazole carboxylase activity"/>
    <property type="evidence" value="ECO:0007669"/>
    <property type="project" value="InterPro"/>
</dbReference>
<dbReference type="InterPro" id="IPR016185">
    <property type="entry name" value="PreATP-grasp_dom_sf"/>
</dbReference>